<dbReference type="AlphaFoldDB" id="A0AAD2FS39"/>
<comment type="caution">
    <text evidence="3">The sequence shown here is derived from an EMBL/GenBank/DDBJ whole genome shotgun (WGS) entry which is preliminary data.</text>
</comment>
<feature type="compositionally biased region" description="Basic and acidic residues" evidence="1">
    <location>
        <begin position="440"/>
        <end position="452"/>
    </location>
</feature>
<evidence type="ECO:0000313" key="3">
    <source>
        <dbReference type="EMBL" id="CAJ1951128.1"/>
    </source>
</evidence>
<dbReference type="Pfam" id="PF13679">
    <property type="entry name" value="Methyltransf_32"/>
    <property type="match status" value="1"/>
</dbReference>
<keyword evidence="4" id="KW-1185">Reference proteome</keyword>
<reference evidence="3" key="1">
    <citation type="submission" date="2023-08" db="EMBL/GenBank/DDBJ databases">
        <authorList>
            <person name="Audoor S."/>
            <person name="Bilcke G."/>
        </authorList>
    </citation>
    <scope>NUCLEOTIDE SEQUENCE</scope>
</reference>
<organism evidence="3 4">
    <name type="scientific">Cylindrotheca closterium</name>
    <dbReference type="NCBI Taxonomy" id="2856"/>
    <lineage>
        <taxon>Eukaryota</taxon>
        <taxon>Sar</taxon>
        <taxon>Stramenopiles</taxon>
        <taxon>Ochrophyta</taxon>
        <taxon>Bacillariophyta</taxon>
        <taxon>Bacillariophyceae</taxon>
        <taxon>Bacillariophycidae</taxon>
        <taxon>Bacillariales</taxon>
        <taxon>Bacillariaceae</taxon>
        <taxon>Cylindrotheca</taxon>
    </lineage>
</organism>
<feature type="compositionally biased region" description="Basic and acidic residues" evidence="1">
    <location>
        <begin position="417"/>
        <end position="427"/>
    </location>
</feature>
<evidence type="ECO:0000259" key="2">
    <source>
        <dbReference type="Pfam" id="PF13679"/>
    </source>
</evidence>
<evidence type="ECO:0000256" key="1">
    <source>
        <dbReference type="SAM" id="MobiDB-lite"/>
    </source>
</evidence>
<proteinExistence type="predicted"/>
<dbReference type="EMBL" id="CAKOGP040001781">
    <property type="protein sequence ID" value="CAJ1951128.1"/>
    <property type="molecule type" value="Genomic_DNA"/>
</dbReference>
<gene>
    <name evidence="3" type="ORF">CYCCA115_LOCUS12918</name>
</gene>
<dbReference type="Proteomes" id="UP001295423">
    <property type="component" value="Unassembled WGS sequence"/>
</dbReference>
<name>A0AAD2FS39_9STRA</name>
<dbReference type="InterPro" id="IPR025714">
    <property type="entry name" value="Methyltranfer_dom"/>
</dbReference>
<evidence type="ECO:0000313" key="4">
    <source>
        <dbReference type="Proteomes" id="UP001295423"/>
    </source>
</evidence>
<feature type="region of interest" description="Disordered" evidence="1">
    <location>
        <begin position="417"/>
        <end position="452"/>
    </location>
</feature>
<accession>A0AAD2FS39</accession>
<protein>
    <recommendedName>
        <fullName evidence="2">Methyltransferase domain-containing protein</fullName>
    </recommendedName>
</protein>
<feature type="domain" description="Methyltransferase" evidence="2">
    <location>
        <begin position="115"/>
        <end position="266"/>
    </location>
</feature>
<sequence>MNKAAVSISVPTTKEDSDITNDTFSTTIAFVPAPSTTLSDTPRYNEQTDEEFVAWILEELKQENIQLYNQYPDVFAKVAQSIIKWRRRYHGNIPLWNRIFKKDRVFKEAMESVPVIHAVDQWMMSKENVTMIDLCSGKGYLSMILSDYLDDPGRVKKCILVDKAWPLCHMTPKPHHISWEHIYGDVGKDSDSKFEYYDSWPIPLVTSKQDLKQSITLRQLQDRYSKSDQGPILILAIHLCGTLSTQAIKLFHMLPKAKALILKPCCLPGVFYQKRQEFFELGNYKFPTKDVCASGKWKSNKKVKGRWKGPPRWHLEGKFHKWCHHLEMGIQSADTTAMHQEGDEAVVNEDKTMEIDEAKKGDSDKSGIIIKTQLLKIPVQTKGGYQNSFLFAEKAPVSNTMWDDLLQRENELIASLERLEEEKQEGNREEEEAPLKKKSRETGPNDEAEQKS</sequence>